<keyword evidence="3" id="KW-1185">Reference proteome</keyword>
<dbReference type="Pfam" id="PF03551">
    <property type="entry name" value="PadR"/>
    <property type="match status" value="1"/>
</dbReference>
<dbReference type="EMBL" id="JAJEWP010000002">
    <property type="protein sequence ID" value="MCC2616842.1"/>
    <property type="molecule type" value="Genomic_DNA"/>
</dbReference>
<dbReference type="PANTHER" id="PTHR33169">
    <property type="entry name" value="PADR-FAMILY TRANSCRIPTIONAL REGULATOR"/>
    <property type="match status" value="1"/>
</dbReference>
<dbReference type="Gene3D" id="1.10.10.10">
    <property type="entry name" value="Winged helix-like DNA-binding domain superfamily/Winged helix DNA-binding domain"/>
    <property type="match status" value="1"/>
</dbReference>
<evidence type="ECO:0000313" key="3">
    <source>
        <dbReference type="Proteomes" id="UP001520878"/>
    </source>
</evidence>
<gene>
    <name evidence="2" type="ORF">LJ739_11370</name>
</gene>
<organism evidence="2 3">
    <name type="scientific">Fluctibacter halophilus</name>
    <dbReference type="NCBI Taxonomy" id="226011"/>
    <lineage>
        <taxon>Bacteria</taxon>
        <taxon>Pseudomonadati</taxon>
        <taxon>Pseudomonadota</taxon>
        <taxon>Gammaproteobacteria</taxon>
        <taxon>Alteromonadales</taxon>
        <taxon>Alteromonadaceae</taxon>
        <taxon>Fluctibacter</taxon>
    </lineage>
</organism>
<dbReference type="PANTHER" id="PTHR33169:SF14">
    <property type="entry name" value="TRANSCRIPTIONAL REGULATOR RV3488"/>
    <property type="match status" value="1"/>
</dbReference>
<reference evidence="2 3" key="1">
    <citation type="submission" date="2021-10" db="EMBL/GenBank/DDBJ databases">
        <title>Draft genome of Aestuariibacter halophilus JC2043.</title>
        <authorList>
            <person name="Emsley S.A."/>
            <person name="Pfannmuller K.M."/>
            <person name="Ushijima B."/>
            <person name="Saw J.H."/>
            <person name="Videau P."/>
        </authorList>
    </citation>
    <scope>NUCLEOTIDE SEQUENCE [LARGE SCALE GENOMIC DNA]</scope>
    <source>
        <strain evidence="2 3">JC2043</strain>
    </source>
</reference>
<name>A0ABS8G8E0_9ALTE</name>
<protein>
    <submittedName>
        <fullName evidence="2">PadR family transcriptional regulator</fullName>
    </submittedName>
</protein>
<dbReference type="Proteomes" id="UP001520878">
    <property type="component" value="Unassembled WGS sequence"/>
</dbReference>
<dbReference type="InterPro" id="IPR036390">
    <property type="entry name" value="WH_DNA-bd_sf"/>
</dbReference>
<dbReference type="RefSeq" id="WP_229160577.1">
    <property type="nucleotide sequence ID" value="NZ_JAJEWP010000002.1"/>
</dbReference>
<sequence>MSDTATKWDAQLRKGSLELVVLAALAPGPRYGLALLNHLHQFDTMQITEGTLYPLLDRLKRDGVISANWQQQGDERPRKYYALTTEGQQRLTDLGARWRQSVADIEALLQQAA</sequence>
<dbReference type="InterPro" id="IPR036388">
    <property type="entry name" value="WH-like_DNA-bd_sf"/>
</dbReference>
<evidence type="ECO:0000259" key="1">
    <source>
        <dbReference type="Pfam" id="PF03551"/>
    </source>
</evidence>
<dbReference type="InterPro" id="IPR052509">
    <property type="entry name" value="Metal_resp_DNA-bind_regulator"/>
</dbReference>
<dbReference type="InterPro" id="IPR005149">
    <property type="entry name" value="Tscrpt_reg_PadR_N"/>
</dbReference>
<proteinExistence type="predicted"/>
<feature type="domain" description="Transcription regulator PadR N-terminal" evidence="1">
    <location>
        <begin position="21"/>
        <end position="92"/>
    </location>
</feature>
<comment type="caution">
    <text evidence="2">The sequence shown here is derived from an EMBL/GenBank/DDBJ whole genome shotgun (WGS) entry which is preliminary data.</text>
</comment>
<dbReference type="SUPFAM" id="SSF46785">
    <property type="entry name" value="Winged helix' DNA-binding domain"/>
    <property type="match status" value="1"/>
</dbReference>
<accession>A0ABS8G8E0</accession>
<evidence type="ECO:0000313" key="2">
    <source>
        <dbReference type="EMBL" id="MCC2616842.1"/>
    </source>
</evidence>